<dbReference type="PIRSF" id="PIRSF025414">
    <property type="entry name" value="Alpha-L-arabinofuranosidase"/>
    <property type="match status" value="1"/>
</dbReference>
<evidence type="ECO:0000256" key="5">
    <source>
        <dbReference type="RuleBase" id="RU361187"/>
    </source>
</evidence>
<evidence type="ECO:0000256" key="1">
    <source>
        <dbReference type="ARBA" id="ARBA00009865"/>
    </source>
</evidence>
<dbReference type="SUPFAM" id="SSF75005">
    <property type="entry name" value="Arabinanase/levansucrase/invertase"/>
    <property type="match status" value="1"/>
</dbReference>
<evidence type="ECO:0000256" key="4">
    <source>
        <dbReference type="ARBA" id="ARBA00023295"/>
    </source>
</evidence>
<dbReference type="PANTHER" id="PTHR43817:SF1">
    <property type="entry name" value="HYDROLASE, FAMILY 43, PUTATIVE (AFU_ORTHOLOGUE AFUA_3G01660)-RELATED"/>
    <property type="match status" value="1"/>
</dbReference>
<dbReference type="InterPro" id="IPR023296">
    <property type="entry name" value="Glyco_hydro_beta-prop_sf"/>
</dbReference>
<gene>
    <name evidence="7" type="ORF">H8744_03975</name>
</gene>
<evidence type="ECO:0000256" key="3">
    <source>
        <dbReference type="ARBA" id="ARBA00022801"/>
    </source>
</evidence>
<comment type="caution">
    <text evidence="7">The sequence shown here is derived from an EMBL/GenBank/DDBJ whole genome shotgun (WGS) entry which is preliminary data.</text>
</comment>
<sequence length="364" mass="40934">MKNWFCLLAVLLCLSCSNKPSGKKDAAGATTYTNPLLPTGIDPSATFHNGKYYYMQCLPDQSKIVIWETVDITDLEHAVTKDVWIPDSSSYSSHIWGPELHFINDKWYLYFAADDGNMDNHEIYVLENSSADPMTGTFVMKGAIKTNDEWNWGIHATTFLHRGVQYLLWSGWPKRRINAETQCIYIASMANPWTLQSSRILISKPEYEWERQWINPDGTRTAYPIYVNEAPQYFHSKDYGKVLVYYSASGCWTPYNSMGMLVADADSDLLNPASWIKSQTPVFSQSPENGVYGPGGSSFVPSPDGTEFYIIYHARNIPNSDGGPEIRSPRMQKIEWDSAGLPVLGTPVREGVPLPKPSGTPVKE</sequence>
<dbReference type="PANTHER" id="PTHR43817">
    <property type="entry name" value="GLYCOSYL HYDROLASE"/>
    <property type="match status" value="1"/>
</dbReference>
<dbReference type="CDD" id="cd18820">
    <property type="entry name" value="GH43_LbAraf43-like"/>
    <property type="match status" value="1"/>
</dbReference>
<dbReference type="Gene3D" id="2.115.10.20">
    <property type="entry name" value="Glycosyl hydrolase domain, family 43"/>
    <property type="match status" value="1"/>
</dbReference>
<evidence type="ECO:0000256" key="6">
    <source>
        <dbReference type="SAM" id="MobiDB-lite"/>
    </source>
</evidence>
<dbReference type="InterPro" id="IPR016828">
    <property type="entry name" value="Alpha-L-arabinofuranosidase"/>
</dbReference>
<protein>
    <submittedName>
        <fullName evidence="7">Glycoside hydrolase family 43 protein</fullName>
    </submittedName>
</protein>
<keyword evidence="2" id="KW-0732">Signal</keyword>
<evidence type="ECO:0000313" key="7">
    <source>
        <dbReference type="EMBL" id="MBC8592413.1"/>
    </source>
</evidence>
<evidence type="ECO:0000313" key="8">
    <source>
        <dbReference type="Proteomes" id="UP000651085"/>
    </source>
</evidence>
<name>A0A926EYT0_9BACT</name>
<feature type="region of interest" description="Disordered" evidence="6">
    <location>
        <begin position="345"/>
        <end position="364"/>
    </location>
</feature>
<dbReference type="Pfam" id="PF04616">
    <property type="entry name" value="Glyco_hydro_43"/>
    <property type="match status" value="1"/>
</dbReference>
<keyword evidence="8" id="KW-1185">Reference proteome</keyword>
<organism evidence="7 8">
    <name type="scientific">Jilunia laotingensis</name>
    <dbReference type="NCBI Taxonomy" id="2763675"/>
    <lineage>
        <taxon>Bacteria</taxon>
        <taxon>Pseudomonadati</taxon>
        <taxon>Bacteroidota</taxon>
        <taxon>Bacteroidia</taxon>
        <taxon>Bacteroidales</taxon>
        <taxon>Bacteroidaceae</taxon>
        <taxon>Jilunia</taxon>
    </lineage>
</organism>
<keyword evidence="4 5" id="KW-0326">Glycosidase</keyword>
<accession>A0A926EYT0</accession>
<evidence type="ECO:0000256" key="2">
    <source>
        <dbReference type="ARBA" id="ARBA00022729"/>
    </source>
</evidence>
<dbReference type="GO" id="GO:0004553">
    <property type="term" value="F:hydrolase activity, hydrolyzing O-glycosyl compounds"/>
    <property type="evidence" value="ECO:0007669"/>
    <property type="project" value="InterPro"/>
</dbReference>
<dbReference type="AlphaFoldDB" id="A0A926EYT0"/>
<dbReference type="RefSeq" id="WP_262433610.1">
    <property type="nucleotide sequence ID" value="NZ_JACRTF010000001.1"/>
</dbReference>
<dbReference type="Proteomes" id="UP000651085">
    <property type="component" value="Unassembled WGS sequence"/>
</dbReference>
<keyword evidence="3 5" id="KW-0378">Hydrolase</keyword>
<dbReference type="EMBL" id="JACRTF010000001">
    <property type="protein sequence ID" value="MBC8592413.1"/>
    <property type="molecule type" value="Genomic_DNA"/>
</dbReference>
<reference evidence="7" key="1">
    <citation type="submission" date="2020-08" db="EMBL/GenBank/DDBJ databases">
        <title>Genome public.</title>
        <authorList>
            <person name="Liu C."/>
            <person name="Sun Q."/>
        </authorList>
    </citation>
    <scope>NUCLEOTIDE SEQUENCE</scope>
    <source>
        <strain evidence="7">N12</strain>
    </source>
</reference>
<dbReference type="InterPro" id="IPR006710">
    <property type="entry name" value="Glyco_hydro_43"/>
</dbReference>
<dbReference type="GO" id="GO:0005975">
    <property type="term" value="P:carbohydrate metabolic process"/>
    <property type="evidence" value="ECO:0007669"/>
    <property type="project" value="InterPro"/>
</dbReference>
<comment type="similarity">
    <text evidence="1 5">Belongs to the glycosyl hydrolase 43 family.</text>
</comment>
<proteinExistence type="inferred from homology"/>